<dbReference type="EMBL" id="HG994366">
    <property type="protein sequence ID" value="CAF1899795.1"/>
    <property type="molecule type" value="Genomic_DNA"/>
</dbReference>
<feature type="non-terminal residue" evidence="1">
    <location>
        <position position="1"/>
    </location>
</feature>
<dbReference type="AlphaFoldDB" id="A0A816K5C8"/>
<name>A0A816K5C8_BRANA</name>
<gene>
    <name evidence="1" type="ORF">DARMORV10_C02P20630.1</name>
</gene>
<accession>A0A816K5C8</accession>
<evidence type="ECO:0000313" key="1">
    <source>
        <dbReference type="EMBL" id="CAF1899795.1"/>
    </source>
</evidence>
<proteinExistence type="predicted"/>
<reference evidence="1" key="1">
    <citation type="submission" date="2021-01" db="EMBL/GenBank/DDBJ databases">
        <authorList>
            <consortium name="Genoscope - CEA"/>
            <person name="William W."/>
        </authorList>
    </citation>
    <scope>NUCLEOTIDE SEQUENCE</scope>
</reference>
<sequence>KEDDTDRRFVTELRLKLSILRGGAYRRVSLVIIQQHVKTRGRDNFFKRRVECLVHIRRISK</sequence>
<organism evidence="1">
    <name type="scientific">Brassica napus</name>
    <name type="common">Rape</name>
    <dbReference type="NCBI Taxonomy" id="3708"/>
    <lineage>
        <taxon>Eukaryota</taxon>
        <taxon>Viridiplantae</taxon>
        <taxon>Streptophyta</taxon>
        <taxon>Embryophyta</taxon>
        <taxon>Tracheophyta</taxon>
        <taxon>Spermatophyta</taxon>
        <taxon>Magnoliopsida</taxon>
        <taxon>eudicotyledons</taxon>
        <taxon>Gunneridae</taxon>
        <taxon>Pentapetalae</taxon>
        <taxon>rosids</taxon>
        <taxon>malvids</taxon>
        <taxon>Brassicales</taxon>
        <taxon>Brassicaceae</taxon>
        <taxon>Brassiceae</taxon>
        <taxon>Brassica</taxon>
    </lineage>
</organism>
<protein>
    <submittedName>
        <fullName evidence="1">(rape) hypothetical protein</fullName>
    </submittedName>
</protein>
<dbReference type="Proteomes" id="UP001295469">
    <property type="component" value="Chromosome C02"/>
</dbReference>